<feature type="domain" description="Peptidase A1" evidence="12">
    <location>
        <begin position="32"/>
        <end position="338"/>
    </location>
</feature>
<proteinExistence type="inferred from homology"/>
<evidence type="ECO:0000256" key="1">
    <source>
        <dbReference type="ARBA" id="ARBA00001130"/>
    </source>
</evidence>
<gene>
    <name evidence="13" type="ORF">K457DRAFT_888525</name>
</gene>
<dbReference type="Gene3D" id="2.40.70.10">
    <property type="entry name" value="Acid Proteases"/>
    <property type="match status" value="2"/>
</dbReference>
<evidence type="ECO:0000256" key="6">
    <source>
        <dbReference type="ARBA" id="ARBA00022750"/>
    </source>
</evidence>
<dbReference type="InterPro" id="IPR001461">
    <property type="entry name" value="Aspartic_peptidase_A1"/>
</dbReference>
<evidence type="ECO:0000256" key="3">
    <source>
        <dbReference type="ARBA" id="ARBA00013205"/>
    </source>
</evidence>
<dbReference type="PROSITE" id="PS51767">
    <property type="entry name" value="PEPTIDASE_A1"/>
    <property type="match status" value="1"/>
</dbReference>
<dbReference type="InterPro" id="IPR034164">
    <property type="entry name" value="Pepsin-like_dom"/>
</dbReference>
<keyword evidence="4 10" id="KW-0645">Protease</keyword>
<evidence type="ECO:0000256" key="7">
    <source>
        <dbReference type="ARBA" id="ARBA00022801"/>
    </source>
</evidence>
<evidence type="ECO:0000259" key="12">
    <source>
        <dbReference type="PROSITE" id="PS51767"/>
    </source>
</evidence>
<dbReference type="SUPFAM" id="SSF50630">
    <property type="entry name" value="Acid proteases"/>
    <property type="match status" value="1"/>
</dbReference>
<keyword evidence="7 10" id="KW-0378">Hydrolase</keyword>
<dbReference type="OrthoDB" id="15189at2759"/>
<evidence type="ECO:0000313" key="14">
    <source>
        <dbReference type="Proteomes" id="UP000078512"/>
    </source>
</evidence>
<evidence type="ECO:0000256" key="9">
    <source>
        <dbReference type="PIRSR" id="PIRSR601461-2"/>
    </source>
</evidence>
<evidence type="ECO:0000256" key="5">
    <source>
        <dbReference type="ARBA" id="ARBA00022729"/>
    </source>
</evidence>
<dbReference type="EC" id="3.4.23.21" evidence="3"/>
<dbReference type="Proteomes" id="UP000078512">
    <property type="component" value="Unassembled WGS sequence"/>
</dbReference>
<dbReference type="InterPro" id="IPR033121">
    <property type="entry name" value="PEPTIDASE_A1"/>
</dbReference>
<name>A0A197JEC2_9FUNG</name>
<dbReference type="STRING" id="1314771.A0A197JEC2"/>
<dbReference type="PANTHER" id="PTHR47966:SF51">
    <property type="entry name" value="BETA-SITE APP-CLEAVING ENZYME, ISOFORM A-RELATED"/>
    <property type="match status" value="1"/>
</dbReference>
<evidence type="ECO:0000256" key="10">
    <source>
        <dbReference type="RuleBase" id="RU000454"/>
    </source>
</evidence>
<feature type="signal peptide" evidence="11">
    <location>
        <begin position="1"/>
        <end position="17"/>
    </location>
</feature>
<dbReference type="InterPro" id="IPR021109">
    <property type="entry name" value="Peptidase_aspartic_dom_sf"/>
</dbReference>
<feature type="active site" evidence="8">
    <location>
        <position position="50"/>
    </location>
</feature>
<dbReference type="PRINTS" id="PR00792">
    <property type="entry name" value="PEPSIN"/>
</dbReference>
<feature type="chain" id="PRO_5008275848" description="rhizopuspepsin" evidence="11">
    <location>
        <begin position="18"/>
        <end position="341"/>
    </location>
</feature>
<protein>
    <recommendedName>
        <fullName evidence="3">rhizopuspepsin</fullName>
        <ecNumber evidence="3">3.4.23.21</ecNumber>
    </recommendedName>
</protein>
<dbReference type="FunFam" id="2.40.70.10:FF:000115">
    <property type="entry name" value="Lysosomal aspartic protease"/>
    <property type="match status" value="1"/>
</dbReference>
<keyword evidence="6 10" id="KW-0064">Aspartyl protease</keyword>
<organism evidence="13 14">
    <name type="scientific">Linnemannia elongata AG-77</name>
    <dbReference type="NCBI Taxonomy" id="1314771"/>
    <lineage>
        <taxon>Eukaryota</taxon>
        <taxon>Fungi</taxon>
        <taxon>Fungi incertae sedis</taxon>
        <taxon>Mucoromycota</taxon>
        <taxon>Mortierellomycotina</taxon>
        <taxon>Mortierellomycetes</taxon>
        <taxon>Mortierellales</taxon>
        <taxon>Mortierellaceae</taxon>
        <taxon>Linnemannia</taxon>
    </lineage>
</organism>
<evidence type="ECO:0000256" key="4">
    <source>
        <dbReference type="ARBA" id="ARBA00022670"/>
    </source>
</evidence>
<feature type="active site" evidence="8">
    <location>
        <position position="229"/>
    </location>
</feature>
<keyword evidence="9" id="KW-1015">Disulfide bond</keyword>
<comment type="catalytic activity">
    <reaction evidence="1">
        <text>Hydrolysis of proteins with broad specificity similar to that of pepsin A, preferring hydrophobic residues at P1 and P1'. Clots milk and activates trypsinogen. Does not cleave 4-Gln-|-His-5, but does cleave 10-His-|-Leu-11 and 12-Val-|-Glu-13 in B chain of insulin.</text>
        <dbReference type="EC" id="3.4.23.21"/>
    </reaction>
</comment>
<reference evidence="13 14" key="1">
    <citation type="submission" date="2016-05" db="EMBL/GenBank/DDBJ databases">
        <title>Genome sequencing reveals origins of a unique bacterial endosymbiosis in the earliest lineages of terrestrial Fungi.</title>
        <authorList>
            <consortium name="DOE Joint Genome Institute"/>
            <person name="Uehling J."/>
            <person name="Gryganskyi A."/>
            <person name="Hameed K."/>
            <person name="Tschaplinski T."/>
            <person name="Misztal P."/>
            <person name="Wu S."/>
            <person name="Desiro A."/>
            <person name="Vande Pol N."/>
            <person name="Du Z.-Y."/>
            <person name="Zienkiewicz A."/>
            <person name="Zienkiewicz K."/>
            <person name="Morin E."/>
            <person name="Tisserant E."/>
            <person name="Splivallo R."/>
            <person name="Hainaut M."/>
            <person name="Henrissat B."/>
            <person name="Ohm R."/>
            <person name="Kuo A."/>
            <person name="Yan J."/>
            <person name="Lipzen A."/>
            <person name="Nolan M."/>
            <person name="Labutti K."/>
            <person name="Barry K."/>
            <person name="Goldstein A."/>
            <person name="Labbe J."/>
            <person name="Schadt C."/>
            <person name="Tuskan G."/>
            <person name="Grigoriev I."/>
            <person name="Martin F."/>
            <person name="Vilgalys R."/>
            <person name="Bonito G."/>
        </authorList>
    </citation>
    <scope>NUCLEOTIDE SEQUENCE [LARGE SCALE GENOMIC DNA]</scope>
    <source>
        <strain evidence="13 14">AG-77</strain>
    </source>
</reference>
<dbReference type="EMBL" id="KV442142">
    <property type="protein sequence ID" value="OAQ22784.1"/>
    <property type="molecule type" value="Genomic_DNA"/>
</dbReference>
<dbReference type="AlphaFoldDB" id="A0A197JEC2"/>
<evidence type="ECO:0000256" key="11">
    <source>
        <dbReference type="SAM" id="SignalP"/>
    </source>
</evidence>
<dbReference type="Pfam" id="PF00026">
    <property type="entry name" value="Asp"/>
    <property type="match status" value="1"/>
</dbReference>
<feature type="disulfide bond" evidence="9">
    <location>
        <begin position="63"/>
        <end position="67"/>
    </location>
</feature>
<sequence length="341" mass="35495">MTRLSLILAVAIHTAYAASSQIALTNHNNEVWYGQISVGIPARTFTVLFDTGSADLTLPGSHCGSSCSGHTLYDPSSSSAARDLGRTFELIRDEGAKDSGEQFTDTVSIGGLTAAKQTIGVATQYSSGLESNQFPADGILGMAFESISSFQALPVAQSLIAQGQMDKPVFSFKLAASGSELYLGGVNGALFTGNFTYTPVIQQGFWQANVDGIQGNGQTILSNIDAIIDTGSNMISLSPSEAKTFHDALGGTDASSTVGLGFYTFPCNSFPSVSFTFRGTSFPMSLETLNLGPSSSGSSDCVSSIRGDATSSLAVIGTSFLQNVYTSFDIGKSQIGFAKLA</sequence>
<keyword evidence="14" id="KW-1185">Reference proteome</keyword>
<evidence type="ECO:0000256" key="8">
    <source>
        <dbReference type="PIRSR" id="PIRSR601461-1"/>
    </source>
</evidence>
<accession>A0A197JEC2</accession>
<keyword evidence="5 11" id="KW-0732">Signal</keyword>
<evidence type="ECO:0000313" key="13">
    <source>
        <dbReference type="EMBL" id="OAQ22784.1"/>
    </source>
</evidence>
<dbReference type="PROSITE" id="PS00141">
    <property type="entry name" value="ASP_PROTEASE"/>
    <property type="match status" value="1"/>
</dbReference>
<dbReference type="GO" id="GO:0004190">
    <property type="term" value="F:aspartic-type endopeptidase activity"/>
    <property type="evidence" value="ECO:0007669"/>
    <property type="project" value="UniProtKB-KW"/>
</dbReference>
<dbReference type="GO" id="GO:0006508">
    <property type="term" value="P:proteolysis"/>
    <property type="evidence" value="ECO:0007669"/>
    <property type="project" value="UniProtKB-KW"/>
</dbReference>
<comment type="similarity">
    <text evidence="2 10">Belongs to the peptidase A1 family.</text>
</comment>
<evidence type="ECO:0000256" key="2">
    <source>
        <dbReference type="ARBA" id="ARBA00007447"/>
    </source>
</evidence>
<dbReference type="PANTHER" id="PTHR47966">
    <property type="entry name" value="BETA-SITE APP-CLEAVING ENZYME, ISOFORM A-RELATED"/>
    <property type="match status" value="1"/>
</dbReference>
<dbReference type="CDD" id="cd05471">
    <property type="entry name" value="pepsin_like"/>
    <property type="match status" value="1"/>
</dbReference>
<dbReference type="InterPro" id="IPR001969">
    <property type="entry name" value="Aspartic_peptidase_AS"/>
</dbReference>